<dbReference type="FunCoup" id="A9V9E4">
    <property type="interactions" value="1090"/>
</dbReference>
<dbReference type="Gene3D" id="3.90.230.10">
    <property type="entry name" value="Creatinase/methionine aminopeptidase superfamily"/>
    <property type="match status" value="1"/>
</dbReference>
<dbReference type="PANTHER" id="PTHR43763:SF6">
    <property type="entry name" value="XAA-PRO AMINOPEPTIDASE 1"/>
    <property type="match status" value="1"/>
</dbReference>
<dbReference type="InterPro" id="IPR029149">
    <property type="entry name" value="Creatin/AminoP/Spt16_N"/>
</dbReference>
<dbReference type="InterPro" id="IPR032416">
    <property type="entry name" value="Peptidase_M24_C"/>
</dbReference>
<evidence type="ECO:0000256" key="2">
    <source>
        <dbReference type="ARBA" id="ARBA00022723"/>
    </source>
</evidence>
<dbReference type="GO" id="GO:0005737">
    <property type="term" value="C:cytoplasm"/>
    <property type="evidence" value="ECO:0007669"/>
    <property type="project" value="UniProtKB-ARBA"/>
</dbReference>
<feature type="domain" description="Creatinase N-terminal" evidence="6">
    <location>
        <begin position="6"/>
        <end position="140"/>
    </location>
</feature>
<dbReference type="GO" id="GO:0070006">
    <property type="term" value="F:metalloaminopeptidase activity"/>
    <property type="evidence" value="ECO:0007669"/>
    <property type="project" value="InterPro"/>
</dbReference>
<accession>A9V9E4</accession>
<dbReference type="eggNOG" id="KOG2413">
    <property type="taxonomic scope" value="Eukaryota"/>
</dbReference>
<dbReference type="OMA" id="EPGMILS"/>
<evidence type="ECO:0000256" key="4">
    <source>
        <dbReference type="RuleBase" id="RU000590"/>
    </source>
</evidence>
<dbReference type="Pfam" id="PF00557">
    <property type="entry name" value="Peptidase_M24"/>
    <property type="match status" value="1"/>
</dbReference>
<evidence type="ECO:0000313" key="8">
    <source>
        <dbReference type="EMBL" id="EDQ85846.1"/>
    </source>
</evidence>
<proteinExistence type="inferred from homology"/>
<dbReference type="InParanoid" id="A9V9E4"/>
<evidence type="ECO:0000256" key="1">
    <source>
        <dbReference type="ARBA" id="ARBA00008766"/>
    </source>
</evidence>
<keyword evidence="9" id="KW-1185">Reference proteome</keyword>
<dbReference type="PROSITE" id="PS00491">
    <property type="entry name" value="PROLINE_PEPTIDASE"/>
    <property type="match status" value="1"/>
</dbReference>
<dbReference type="InterPro" id="IPR000994">
    <property type="entry name" value="Pept_M24"/>
</dbReference>
<dbReference type="RefSeq" id="XP_001749325.1">
    <property type="nucleotide sequence ID" value="XM_001749273.1"/>
</dbReference>
<evidence type="ECO:0000259" key="7">
    <source>
        <dbReference type="Pfam" id="PF16188"/>
    </source>
</evidence>
<dbReference type="Gene3D" id="3.40.350.10">
    <property type="entry name" value="Creatinase/prolidase N-terminal domain"/>
    <property type="match status" value="2"/>
</dbReference>
<evidence type="ECO:0000256" key="3">
    <source>
        <dbReference type="ARBA" id="ARBA00022801"/>
    </source>
</evidence>
<dbReference type="FunFam" id="3.40.350.10:FF:000003">
    <property type="entry name" value="Xaa-pro aminopeptidase P"/>
    <property type="match status" value="1"/>
</dbReference>
<evidence type="ECO:0000259" key="5">
    <source>
        <dbReference type="Pfam" id="PF00557"/>
    </source>
</evidence>
<name>A9V9E4_MONBE</name>
<keyword evidence="3" id="KW-0378">Hydrolase</keyword>
<dbReference type="Pfam" id="PF16189">
    <property type="entry name" value="Creatinase_N_2"/>
    <property type="match status" value="1"/>
</dbReference>
<dbReference type="Pfam" id="PF16188">
    <property type="entry name" value="Peptidase_M24_C"/>
    <property type="match status" value="1"/>
</dbReference>
<dbReference type="InterPro" id="IPR036005">
    <property type="entry name" value="Creatinase/aminopeptidase-like"/>
</dbReference>
<dbReference type="InterPro" id="IPR000587">
    <property type="entry name" value="Creatinase_N"/>
</dbReference>
<dbReference type="EMBL" id="CH991570">
    <property type="protein sequence ID" value="EDQ85846.1"/>
    <property type="molecule type" value="Genomic_DNA"/>
</dbReference>
<feature type="domain" description="Peptidase M24 C-terminal" evidence="7">
    <location>
        <begin position="529"/>
        <end position="592"/>
    </location>
</feature>
<dbReference type="Pfam" id="PF01321">
    <property type="entry name" value="Creatinase_N"/>
    <property type="match status" value="1"/>
</dbReference>
<dbReference type="InterPro" id="IPR050422">
    <property type="entry name" value="X-Pro_aminopeptidase_P"/>
</dbReference>
<dbReference type="AlphaFoldDB" id="A9V9E4"/>
<evidence type="ECO:0000259" key="6">
    <source>
        <dbReference type="Pfam" id="PF01321"/>
    </source>
</evidence>
<dbReference type="Proteomes" id="UP000001357">
    <property type="component" value="Unassembled WGS sequence"/>
</dbReference>
<dbReference type="InterPro" id="IPR033740">
    <property type="entry name" value="Pept_M24B"/>
</dbReference>
<dbReference type="SUPFAM" id="SSF53092">
    <property type="entry name" value="Creatinase/prolidase N-terminal domain"/>
    <property type="match status" value="1"/>
</dbReference>
<dbReference type="FunFam" id="3.90.230.10:FF:000044">
    <property type="entry name" value="AGAP012802-PA"/>
    <property type="match status" value="1"/>
</dbReference>
<dbReference type="GO" id="GO:0046872">
    <property type="term" value="F:metal ion binding"/>
    <property type="evidence" value="ECO:0007669"/>
    <property type="project" value="UniProtKB-KW"/>
</dbReference>
<dbReference type="GeneID" id="5894545"/>
<dbReference type="KEGG" id="mbr:MONBRDRAFT_34091"/>
<comment type="similarity">
    <text evidence="1 4">Belongs to the peptidase M24B family.</text>
</comment>
<protein>
    <submittedName>
        <fullName evidence="8">Uncharacterized protein</fullName>
    </submittedName>
</protein>
<organism evidence="8 9">
    <name type="scientific">Monosiga brevicollis</name>
    <name type="common">Choanoflagellate</name>
    <dbReference type="NCBI Taxonomy" id="81824"/>
    <lineage>
        <taxon>Eukaryota</taxon>
        <taxon>Choanoflagellata</taxon>
        <taxon>Craspedida</taxon>
        <taxon>Salpingoecidae</taxon>
        <taxon>Monosiga</taxon>
    </lineage>
</organism>
<dbReference type="InterPro" id="IPR001131">
    <property type="entry name" value="Peptidase_M24B_aminopep-P_CS"/>
</dbReference>
<reference evidence="8 9" key="1">
    <citation type="journal article" date="2008" name="Nature">
        <title>The genome of the choanoflagellate Monosiga brevicollis and the origin of metazoans.</title>
        <authorList>
            <consortium name="JGI Sequencing"/>
            <person name="King N."/>
            <person name="Westbrook M.J."/>
            <person name="Young S.L."/>
            <person name="Kuo A."/>
            <person name="Abedin M."/>
            <person name="Chapman J."/>
            <person name="Fairclough S."/>
            <person name="Hellsten U."/>
            <person name="Isogai Y."/>
            <person name="Letunic I."/>
            <person name="Marr M."/>
            <person name="Pincus D."/>
            <person name="Putnam N."/>
            <person name="Rokas A."/>
            <person name="Wright K.J."/>
            <person name="Zuzow R."/>
            <person name="Dirks W."/>
            <person name="Good M."/>
            <person name="Goodstein D."/>
            <person name="Lemons D."/>
            <person name="Li W."/>
            <person name="Lyons J.B."/>
            <person name="Morris A."/>
            <person name="Nichols S."/>
            <person name="Richter D.J."/>
            <person name="Salamov A."/>
            <person name="Bork P."/>
            <person name="Lim W.A."/>
            <person name="Manning G."/>
            <person name="Miller W.T."/>
            <person name="McGinnis W."/>
            <person name="Shapiro H."/>
            <person name="Tjian R."/>
            <person name="Grigoriev I.V."/>
            <person name="Rokhsar D."/>
        </authorList>
    </citation>
    <scope>NUCLEOTIDE SEQUENCE [LARGE SCALE GENOMIC DNA]</scope>
    <source>
        <strain evidence="9">MX1 / ATCC 50154</strain>
    </source>
</reference>
<dbReference type="STRING" id="81824.A9V9E4"/>
<dbReference type="SUPFAM" id="SSF55920">
    <property type="entry name" value="Creatinase/aminopeptidase"/>
    <property type="match status" value="1"/>
</dbReference>
<keyword evidence="2 4" id="KW-0479">Metal-binding</keyword>
<evidence type="ECO:0000313" key="9">
    <source>
        <dbReference type="Proteomes" id="UP000001357"/>
    </source>
</evidence>
<gene>
    <name evidence="8" type="ORF">MONBRDRAFT_34091</name>
</gene>
<feature type="domain" description="Peptidase M24" evidence="5">
    <location>
        <begin position="336"/>
        <end position="520"/>
    </location>
</feature>
<dbReference type="CDD" id="cd01085">
    <property type="entry name" value="APP"/>
    <property type="match status" value="1"/>
</dbReference>
<sequence>MAPAARLASLRALLKQHAVSAFIIPSEDPHQSEYIADCYARRAWISGFDGSAGEAIVTASKAALWTDGRYWLQASNQLDEAWTLMKSGQPDVPSRERWLSQVIPSGEAVGVDPAVTAHPDYQNLKTALDKKHIRLVPLQENLIDAIWQDRPRQPQEPIRIQPLQAAGQPVEAKLEQLRADIRDADCSCIIVTALDDIAWLFNLRGNDIQYNPVFYAYALVTMDQAWLFVDDSRFDPGVREQLSAAVEVLPYESFFSRLPGILNADPALKNLPIFLARRCSHAVVDILETAGYETNLDITPVESRKAVKNPVELAGMRACHIRDAVALSSFFMTLDKLFEVKQQLLYHSLSFDTISSIGANGSIIHYTPNPVTCDRLDNKRVYLCDSGGQYTCGLNSRCDGTTDITRTVHFGTPTAEEKMAFTRVLKGHIALSNLRFPPGTNGRTIDPFARASLWEAGMDYAHGTGHGVGSHLNVHEGPMQISFRPKASEHPLEPGQVVTIEPGYYKDGAFGIRIENVVEVVSLAPGDKSLGFSPITLFPIQRKMLDVKLLTATELDWLNRYHTTVRARVGPELMRQGKTEELHWLQQQTEPIAA</sequence>
<dbReference type="PANTHER" id="PTHR43763">
    <property type="entry name" value="XAA-PRO AMINOPEPTIDASE 1"/>
    <property type="match status" value="1"/>
</dbReference>